<dbReference type="Pfam" id="PF00012">
    <property type="entry name" value="HSP70"/>
    <property type="match status" value="1"/>
</dbReference>
<dbReference type="PROSITE" id="PS01036">
    <property type="entry name" value="HSP70_3"/>
    <property type="match status" value="1"/>
</dbReference>
<proteinExistence type="inferred from homology"/>
<accession>A0A8J2L828</accession>
<evidence type="ECO:0000256" key="3">
    <source>
        <dbReference type="ARBA" id="ARBA00022840"/>
    </source>
</evidence>
<keyword evidence="2" id="KW-0547">Nucleotide-binding</keyword>
<dbReference type="InterPro" id="IPR018181">
    <property type="entry name" value="Heat_shock_70_CS"/>
</dbReference>
<evidence type="ECO:0008006" key="6">
    <source>
        <dbReference type="Google" id="ProtNLM"/>
    </source>
</evidence>
<dbReference type="PANTHER" id="PTHR19375">
    <property type="entry name" value="HEAT SHOCK PROTEIN 70KDA"/>
    <property type="match status" value="1"/>
</dbReference>
<dbReference type="InterPro" id="IPR013126">
    <property type="entry name" value="Hsp_70_fam"/>
</dbReference>
<comment type="similarity">
    <text evidence="1">Belongs to the heat shock protein 70 family.</text>
</comment>
<evidence type="ECO:0000256" key="1">
    <source>
        <dbReference type="ARBA" id="ARBA00007381"/>
    </source>
</evidence>
<feature type="non-terminal residue" evidence="4">
    <location>
        <position position="200"/>
    </location>
</feature>
<keyword evidence="3" id="KW-0067">ATP-binding</keyword>
<evidence type="ECO:0000313" key="4">
    <source>
        <dbReference type="EMBL" id="CAG7827407.1"/>
    </source>
</evidence>
<reference evidence="4" key="1">
    <citation type="submission" date="2021-06" db="EMBL/GenBank/DDBJ databases">
        <authorList>
            <person name="Hodson N. C."/>
            <person name="Mongue J. A."/>
            <person name="Jaron S. K."/>
        </authorList>
    </citation>
    <scope>NUCLEOTIDE SEQUENCE</scope>
</reference>
<protein>
    <recommendedName>
        <fullName evidence="6">Heat shock protein 70</fullName>
    </recommendedName>
</protein>
<comment type="caution">
    <text evidence="4">The sequence shown here is derived from an EMBL/GenBank/DDBJ whole genome shotgun (WGS) entry which is preliminary data.</text>
</comment>
<name>A0A8J2L828_9HEXA</name>
<gene>
    <name evidence="4" type="ORF">AFUS01_LOCUS37397</name>
</gene>
<dbReference type="Proteomes" id="UP000708208">
    <property type="component" value="Unassembled WGS sequence"/>
</dbReference>
<dbReference type="AlphaFoldDB" id="A0A8J2L828"/>
<feature type="non-terminal residue" evidence="4">
    <location>
        <position position="1"/>
    </location>
</feature>
<evidence type="ECO:0000313" key="5">
    <source>
        <dbReference type="Proteomes" id="UP000708208"/>
    </source>
</evidence>
<organism evidence="4 5">
    <name type="scientific">Allacma fusca</name>
    <dbReference type="NCBI Taxonomy" id="39272"/>
    <lineage>
        <taxon>Eukaryota</taxon>
        <taxon>Metazoa</taxon>
        <taxon>Ecdysozoa</taxon>
        <taxon>Arthropoda</taxon>
        <taxon>Hexapoda</taxon>
        <taxon>Collembola</taxon>
        <taxon>Symphypleona</taxon>
        <taxon>Sminthuridae</taxon>
        <taxon>Allacma</taxon>
    </lineage>
</organism>
<sequence>RSCLIFDLGGGTFDVAVLELHRNEINIKAIDGDPYLGGEDFDNAMIDFCVKAFKREHGIDLTTVGTKFERDKRLKRIKTQCELQKCYLSAARQVNVSIDAIHGEIPLIVLLTRDILSELIKPSVDNCMKVVDQILSKCEMKEADNHDVMVVGGSSRIPYVQSRLSEKFGGRPLLKRVVPEEAVAHGAAILAFNIEHPDAG</sequence>
<dbReference type="GO" id="GO:0140662">
    <property type="term" value="F:ATP-dependent protein folding chaperone"/>
    <property type="evidence" value="ECO:0007669"/>
    <property type="project" value="InterPro"/>
</dbReference>
<dbReference type="OrthoDB" id="2401965at2759"/>
<dbReference type="FunFam" id="3.90.640.10:FF:000003">
    <property type="entry name" value="Molecular chaperone DnaK"/>
    <property type="match status" value="1"/>
</dbReference>
<dbReference type="EMBL" id="CAJVCH010543392">
    <property type="protein sequence ID" value="CAG7827407.1"/>
    <property type="molecule type" value="Genomic_DNA"/>
</dbReference>
<dbReference type="GO" id="GO:0005524">
    <property type="term" value="F:ATP binding"/>
    <property type="evidence" value="ECO:0007669"/>
    <property type="project" value="UniProtKB-KW"/>
</dbReference>
<keyword evidence="5" id="KW-1185">Reference proteome</keyword>
<evidence type="ECO:0000256" key="2">
    <source>
        <dbReference type="ARBA" id="ARBA00022741"/>
    </source>
</evidence>